<dbReference type="CDD" id="cd01099">
    <property type="entry name" value="PAN_AP_HGF"/>
    <property type="match status" value="1"/>
</dbReference>
<dbReference type="Proteomes" id="UP001608902">
    <property type="component" value="Unassembled WGS sequence"/>
</dbReference>
<evidence type="ECO:0000256" key="1">
    <source>
        <dbReference type="SAM" id="MobiDB-lite"/>
    </source>
</evidence>
<dbReference type="InterPro" id="IPR052774">
    <property type="entry name" value="Celegans_DevNeuronal_Protein"/>
</dbReference>
<dbReference type="PANTHER" id="PTHR47327">
    <property type="entry name" value="FI18240P1-RELATED"/>
    <property type="match status" value="1"/>
</dbReference>
<feature type="region of interest" description="Disordered" evidence="1">
    <location>
        <begin position="401"/>
        <end position="453"/>
    </location>
</feature>
<dbReference type="Gene3D" id="3.50.4.10">
    <property type="entry name" value="Hepatocyte Growth Factor"/>
    <property type="match status" value="2"/>
</dbReference>
<evidence type="ECO:0000313" key="5">
    <source>
        <dbReference type="Proteomes" id="UP001608902"/>
    </source>
</evidence>
<feature type="region of interest" description="Disordered" evidence="1">
    <location>
        <begin position="322"/>
        <end position="342"/>
    </location>
</feature>
<feature type="compositionally biased region" description="Polar residues" evidence="1">
    <location>
        <begin position="439"/>
        <end position="453"/>
    </location>
</feature>
<keyword evidence="2" id="KW-0732">Signal</keyword>
<sequence length="633" mass="70440">MLLIDLVIPLIILKVRSSSAIDEETIITGENAPLTSEVLCENRVSAFFVTDNAQLRLERYLTYERITETECQTICSNNRDKTGRFIICASFTYHALPETCHIYREKGKPDGPWQIESATGKRYYEKFCLPEDVSTECADKKFLRATQNVIIGYAKNVSVVSTIEECIHRCLKESFVCKSAMYFYEEGECITNTESASTKPAAYGNEESDKVIYVENGCLKVSTTQNSLEKDTLNVNMEKVDVSALLPSNPKLDDESEERIAGIVERTEAGKDIIYEVGTRKDAQQLNPNSNSQFKGDQASLISLNSIFNDTVSNVNSVPEMLSQGEESESRPFKAKSSSGDSFPTKFIPPKAVFAEVPTFNELNDDFLNSGTTAMNSGKIRSEINIRPLETVKIHNKDGSGILEHSKAPLPDESHNNKPNEEKIESQRFDGLPKETSTKGDQPNSSANLNSLDNKLGSITEEDNQLPLDGYFSQWSEWTPCLRPGERKIRRRRCLDLRRCIGGLMEVGACPNEIKQKFDVQQQRKTFVASGPMRPETPIPVSFGGADSSVSGAPPGILPHKVPVNERKTLPAGAPGTDGEEQIWSSWLGICQEFASGQPCRDNQMIGFESRECIAKEPKKCRGPFFRYCTIAC</sequence>
<feature type="domain" description="Apple" evidence="3">
    <location>
        <begin position="137"/>
        <end position="218"/>
    </location>
</feature>
<dbReference type="InterPro" id="IPR003609">
    <property type="entry name" value="Pan_app"/>
</dbReference>
<organism evidence="4 5">
    <name type="scientific">Gnathostoma spinigerum</name>
    <dbReference type="NCBI Taxonomy" id="75299"/>
    <lineage>
        <taxon>Eukaryota</taxon>
        <taxon>Metazoa</taxon>
        <taxon>Ecdysozoa</taxon>
        <taxon>Nematoda</taxon>
        <taxon>Chromadorea</taxon>
        <taxon>Rhabditida</taxon>
        <taxon>Spirurina</taxon>
        <taxon>Gnathostomatomorpha</taxon>
        <taxon>Gnathostomatoidea</taxon>
        <taxon>Gnathostomatidae</taxon>
        <taxon>Gnathostoma</taxon>
    </lineage>
</organism>
<keyword evidence="5" id="KW-1185">Reference proteome</keyword>
<dbReference type="PROSITE" id="PS50948">
    <property type="entry name" value="PAN"/>
    <property type="match status" value="2"/>
</dbReference>
<evidence type="ECO:0000256" key="2">
    <source>
        <dbReference type="SAM" id="SignalP"/>
    </source>
</evidence>
<protein>
    <recommendedName>
        <fullName evidence="3">Apple domain-containing protein</fullName>
    </recommendedName>
</protein>
<gene>
    <name evidence="4" type="ORF">AB6A40_002299</name>
</gene>
<dbReference type="SUPFAM" id="SSF57414">
    <property type="entry name" value="Hairpin loop containing domain-like"/>
    <property type="match status" value="2"/>
</dbReference>
<dbReference type="AlphaFoldDB" id="A0ABD6E679"/>
<dbReference type="SMART" id="SM00473">
    <property type="entry name" value="PAN_AP"/>
    <property type="match status" value="2"/>
</dbReference>
<feature type="compositionally biased region" description="Basic and acidic residues" evidence="1">
    <location>
        <begin position="401"/>
        <end position="438"/>
    </location>
</feature>
<dbReference type="EMBL" id="JBGFUD010001000">
    <property type="protein sequence ID" value="MFH4975590.1"/>
    <property type="molecule type" value="Genomic_DNA"/>
</dbReference>
<evidence type="ECO:0000313" key="4">
    <source>
        <dbReference type="EMBL" id="MFH4975590.1"/>
    </source>
</evidence>
<feature type="signal peptide" evidence="2">
    <location>
        <begin position="1"/>
        <end position="20"/>
    </location>
</feature>
<dbReference type="PANTHER" id="PTHR47327:SF4">
    <property type="entry name" value="APPLE DOMAIN-CONTAINING PROTEIN-RELATED"/>
    <property type="match status" value="1"/>
</dbReference>
<dbReference type="InterPro" id="IPR000884">
    <property type="entry name" value="TSP1_rpt"/>
</dbReference>
<reference evidence="4 5" key="1">
    <citation type="submission" date="2024-08" db="EMBL/GenBank/DDBJ databases">
        <title>Gnathostoma spinigerum genome.</title>
        <authorList>
            <person name="Gonzalez-Bertolin B."/>
            <person name="Monzon S."/>
            <person name="Zaballos A."/>
            <person name="Jimenez P."/>
            <person name="Dekumyoy P."/>
            <person name="Varona S."/>
            <person name="Cuesta I."/>
            <person name="Sumanam S."/>
            <person name="Adisakwattana P."/>
            <person name="Gasser R.B."/>
            <person name="Hernandez-Gonzalez A."/>
            <person name="Young N.D."/>
            <person name="Perteguer M.J."/>
        </authorList>
    </citation>
    <scope>NUCLEOTIDE SEQUENCE [LARGE SCALE GENOMIC DNA]</scope>
    <source>
        <strain evidence="4">AL3</strain>
        <tissue evidence="4">Liver</tissue>
    </source>
</reference>
<dbReference type="PROSITE" id="PS50092">
    <property type="entry name" value="TSP1"/>
    <property type="match status" value="1"/>
</dbReference>
<evidence type="ECO:0000259" key="3">
    <source>
        <dbReference type="PROSITE" id="PS50948"/>
    </source>
</evidence>
<feature type="chain" id="PRO_5044826202" description="Apple domain-containing protein" evidence="2">
    <location>
        <begin position="21"/>
        <end position="633"/>
    </location>
</feature>
<feature type="domain" description="Apple" evidence="3">
    <location>
        <begin position="40"/>
        <end position="128"/>
    </location>
</feature>
<accession>A0ABD6E679</accession>
<comment type="caution">
    <text evidence="4">The sequence shown here is derived from an EMBL/GenBank/DDBJ whole genome shotgun (WGS) entry which is preliminary data.</text>
</comment>
<dbReference type="Pfam" id="PF00024">
    <property type="entry name" value="PAN_1"/>
    <property type="match status" value="2"/>
</dbReference>
<proteinExistence type="predicted"/>
<name>A0ABD6E679_9BILA</name>